<dbReference type="SUPFAM" id="SSF53850">
    <property type="entry name" value="Periplasmic binding protein-like II"/>
    <property type="match status" value="1"/>
</dbReference>
<comment type="caution">
    <text evidence="3">The sequence shown here is derived from an EMBL/GenBank/DDBJ whole genome shotgun (WGS) entry which is preliminary data.</text>
</comment>
<feature type="compositionally biased region" description="Basic residues" evidence="1">
    <location>
        <begin position="8"/>
        <end position="17"/>
    </location>
</feature>
<feature type="region of interest" description="Disordered" evidence="1">
    <location>
        <begin position="1"/>
        <end position="39"/>
    </location>
</feature>
<evidence type="ECO:0000313" key="3">
    <source>
        <dbReference type="EMBL" id="RAI45892.1"/>
    </source>
</evidence>
<proteinExistence type="predicted"/>
<protein>
    <recommendedName>
        <fullName evidence="2">SsuA/THI5-like domain-containing protein</fullName>
    </recommendedName>
</protein>
<reference evidence="3 4" key="1">
    <citation type="submission" date="2017-07" db="EMBL/GenBank/DDBJ databases">
        <title>Draft Genome Sequences of Select Purple Nonsulfur Bacteria.</title>
        <authorList>
            <person name="Lasarre B."/>
            <person name="Mckinlay J.B."/>
        </authorList>
    </citation>
    <scope>NUCLEOTIDE SEQUENCE [LARGE SCALE GENOMIC DNA]</scope>
    <source>
        <strain evidence="3 4">DSM 5909</strain>
    </source>
</reference>
<dbReference type="Pfam" id="PF09084">
    <property type="entry name" value="NMT1"/>
    <property type="match status" value="1"/>
</dbReference>
<name>A0A327L8R0_9BRAD</name>
<dbReference type="GO" id="GO:0009228">
    <property type="term" value="P:thiamine biosynthetic process"/>
    <property type="evidence" value="ECO:0007669"/>
    <property type="project" value="InterPro"/>
</dbReference>
<gene>
    <name evidence="3" type="ORF">CH341_01415</name>
</gene>
<dbReference type="AlphaFoldDB" id="A0A327L8R0"/>
<feature type="domain" description="SsuA/THI5-like" evidence="2">
    <location>
        <begin position="88"/>
        <end position="303"/>
    </location>
</feature>
<dbReference type="PANTHER" id="PTHR31528">
    <property type="entry name" value="4-AMINO-5-HYDROXYMETHYL-2-METHYLPYRIMIDINE PHOSPHATE SYNTHASE THI11-RELATED"/>
    <property type="match status" value="1"/>
</dbReference>
<dbReference type="PANTHER" id="PTHR31528:SF15">
    <property type="entry name" value="RIBOFLAVIN-BINDING PROTEIN RIBY"/>
    <property type="match status" value="1"/>
</dbReference>
<dbReference type="InterPro" id="IPR027939">
    <property type="entry name" value="NMT1/THI5"/>
</dbReference>
<organism evidence="3 4">
    <name type="scientific">Rhodoplanes roseus</name>
    <dbReference type="NCBI Taxonomy" id="29409"/>
    <lineage>
        <taxon>Bacteria</taxon>
        <taxon>Pseudomonadati</taxon>
        <taxon>Pseudomonadota</taxon>
        <taxon>Alphaproteobacteria</taxon>
        <taxon>Hyphomicrobiales</taxon>
        <taxon>Nitrobacteraceae</taxon>
        <taxon>Rhodoplanes</taxon>
    </lineage>
</organism>
<evidence type="ECO:0000313" key="4">
    <source>
        <dbReference type="Proteomes" id="UP000249130"/>
    </source>
</evidence>
<dbReference type="Gene3D" id="3.40.190.10">
    <property type="entry name" value="Periplasmic binding protein-like II"/>
    <property type="match status" value="2"/>
</dbReference>
<accession>A0A327L8R0</accession>
<keyword evidence="4" id="KW-1185">Reference proteome</keyword>
<dbReference type="InterPro" id="IPR015168">
    <property type="entry name" value="SsuA/THI5"/>
</dbReference>
<evidence type="ECO:0000256" key="1">
    <source>
        <dbReference type="SAM" id="MobiDB-lite"/>
    </source>
</evidence>
<sequence length="386" mass="41888">MSMAAACHGHKIPRRRSAVMASSRPLMPPEARLRRRRGGTTRARTMTIRGFLRRLSPLLVLAAVVLGGLPAAAQPYLKFSLDGRIDSEAAPFLLALEQGYLKAEGVDVTIDPAVSPQETLTRVATGTYDLGLVDINELIKFRDQNPGAAVRAVFMVENRPTYAVLARRSRGIAGPKDLGGKRIAASTTDGSLVHLLLFARLNDVDRGRLRLDTVAVPVREPMLASGQVDAISASVLTVVDLKARGVPAEDVVVLPMADYGVELYGQAIVVSAKMASERSEAVRGFLRAVVKAMQETVRDPARAVEALSRRIDGQQRSRELERLEIAISANLVTPEVKADGFGAVDMARLTRAIDQLGLVHEFRTKPKAADVFDPTFLPPLPERLPR</sequence>
<dbReference type="EMBL" id="NPEX01000005">
    <property type="protein sequence ID" value="RAI45892.1"/>
    <property type="molecule type" value="Genomic_DNA"/>
</dbReference>
<dbReference type="Proteomes" id="UP000249130">
    <property type="component" value="Unassembled WGS sequence"/>
</dbReference>
<evidence type="ECO:0000259" key="2">
    <source>
        <dbReference type="Pfam" id="PF09084"/>
    </source>
</evidence>